<dbReference type="OrthoDB" id="341421at2759"/>
<dbReference type="Pfam" id="PF01753">
    <property type="entry name" value="zf-MYND"/>
    <property type="match status" value="1"/>
</dbReference>
<protein>
    <submittedName>
        <fullName evidence="6">SET and MYND domain-containing protein</fullName>
    </submittedName>
</protein>
<dbReference type="SUPFAM" id="SSF144232">
    <property type="entry name" value="HIT/MYND zinc finger-like"/>
    <property type="match status" value="1"/>
</dbReference>
<keyword evidence="1" id="KW-0479">Metal-binding</keyword>
<keyword evidence="3" id="KW-0862">Zinc</keyword>
<evidence type="ECO:0000313" key="6">
    <source>
        <dbReference type="EMBL" id="TVY85116.1"/>
    </source>
</evidence>
<gene>
    <name evidence="6" type="ORF">LSUE1_G000438</name>
</gene>
<evidence type="ECO:0000256" key="4">
    <source>
        <dbReference type="PROSITE-ProRule" id="PRU00134"/>
    </source>
</evidence>
<feature type="domain" description="MYND-type" evidence="5">
    <location>
        <begin position="159"/>
        <end position="203"/>
    </location>
</feature>
<organism evidence="6 7">
    <name type="scientific">Lachnellula suecica</name>
    <dbReference type="NCBI Taxonomy" id="602035"/>
    <lineage>
        <taxon>Eukaryota</taxon>
        <taxon>Fungi</taxon>
        <taxon>Dikarya</taxon>
        <taxon>Ascomycota</taxon>
        <taxon>Pezizomycotina</taxon>
        <taxon>Leotiomycetes</taxon>
        <taxon>Helotiales</taxon>
        <taxon>Lachnaceae</taxon>
        <taxon>Lachnellula</taxon>
    </lineage>
</organism>
<comment type="caution">
    <text evidence="6">The sequence shown here is derived from an EMBL/GenBank/DDBJ whole genome shotgun (WGS) entry which is preliminary data.</text>
</comment>
<name>A0A8T9CIT6_9HELO</name>
<evidence type="ECO:0000313" key="7">
    <source>
        <dbReference type="Proteomes" id="UP000469558"/>
    </source>
</evidence>
<dbReference type="InterPro" id="IPR002893">
    <property type="entry name" value="Znf_MYND"/>
</dbReference>
<reference evidence="6 7" key="1">
    <citation type="submission" date="2018-05" db="EMBL/GenBank/DDBJ databases">
        <title>Genome sequencing and assembly of the regulated plant pathogen Lachnellula willkommii and related sister species for the development of diagnostic species identification markers.</title>
        <authorList>
            <person name="Giroux E."/>
            <person name="Bilodeau G."/>
        </authorList>
    </citation>
    <scope>NUCLEOTIDE SEQUENCE [LARGE SCALE GENOMIC DNA]</scope>
    <source>
        <strain evidence="6 7">CBS 268.59</strain>
    </source>
</reference>
<dbReference type="PROSITE" id="PS50865">
    <property type="entry name" value="ZF_MYND_2"/>
    <property type="match status" value="1"/>
</dbReference>
<evidence type="ECO:0000256" key="3">
    <source>
        <dbReference type="ARBA" id="ARBA00022833"/>
    </source>
</evidence>
<evidence type="ECO:0000259" key="5">
    <source>
        <dbReference type="PROSITE" id="PS50865"/>
    </source>
</evidence>
<proteinExistence type="predicted"/>
<sequence length="226" mass="25311">MGRWSEDLFGGDTDLDEASYISEDAGIELYMYEIDPEYPDERAKGLEATRAHLNSGVLDKLFVKYAAAKATAYSFVSKELRLVFLGAAALAMRVGATISPDQMALLRVTYTKIDVAPKYSLPFGDTGFRAPAKKQFETALRLYKNDGSPYNFNAVRCEADGCGKSQHDMPEGQTLMKCGKCKLEHYCSRECQAASWPDHKKCCKTPEKREAEEKRRWGNGPMMMNV</sequence>
<accession>A0A8T9CIT6</accession>
<keyword evidence="2 4" id="KW-0863">Zinc-finger</keyword>
<dbReference type="GO" id="GO:0008270">
    <property type="term" value="F:zinc ion binding"/>
    <property type="evidence" value="ECO:0007669"/>
    <property type="project" value="UniProtKB-KW"/>
</dbReference>
<keyword evidence="7" id="KW-1185">Reference proteome</keyword>
<dbReference type="AlphaFoldDB" id="A0A8T9CIT6"/>
<dbReference type="EMBL" id="QGMK01000029">
    <property type="protein sequence ID" value="TVY85116.1"/>
    <property type="molecule type" value="Genomic_DNA"/>
</dbReference>
<evidence type="ECO:0000256" key="1">
    <source>
        <dbReference type="ARBA" id="ARBA00022723"/>
    </source>
</evidence>
<dbReference type="Proteomes" id="UP000469558">
    <property type="component" value="Unassembled WGS sequence"/>
</dbReference>
<evidence type="ECO:0000256" key="2">
    <source>
        <dbReference type="ARBA" id="ARBA00022771"/>
    </source>
</evidence>
<dbReference type="Gene3D" id="6.10.140.2220">
    <property type="match status" value="1"/>
</dbReference>